<reference evidence="5 6" key="1">
    <citation type="submission" date="2020-02" db="EMBL/GenBank/DDBJ databases">
        <title>Rhodobacter translucens sp. nov., a novel bacterium isolated from activated sludge.</title>
        <authorList>
            <person name="Liu J."/>
        </authorList>
    </citation>
    <scope>NUCLEOTIDE SEQUENCE [LARGE SCALE GENOMIC DNA]</scope>
    <source>
        <strain evidence="5 6">HX-7-19</strain>
    </source>
</reference>
<sequence length="418" mass="44994">MTSFGAPPPAAQTDPGSRYEEVASGFRPILAAITDAFGRREREHSLPLEQIAALKQSGFTATRLPVAEGGKGLSFPEFLNLIIELAEADSNIAQALRVHFGFVEDVLNQRDAARRALWAPRLAAGDLVGVGFTEIGEAKTDRFSTRLSQTADGLRLTGKKFYTTGTLYADWIDVSASDDQGETVFAFVPRTAPGVTVLDDWDGFGQRLSASGTSIYENVEVAPGNLWQGAERLRYSTAYYQLYHLATLVGIGRALVRDTVAELGLRRRTFSHANAALPRHDAQVLAVLGKLRAQVYAAQAITLKAAEAVGRAFATRFAGDEAAEEAANIVAELESAQAQSVVIDLILAATTSLFDALSASATRSGLGLDRHWRNARTLASHNPRIYKDRIIGDWAVNGTVPPPQWIAAIHPDAKPAVA</sequence>
<dbReference type="Gene3D" id="2.40.110.10">
    <property type="entry name" value="Butyryl-CoA Dehydrogenase, subunit A, domain 2"/>
    <property type="match status" value="1"/>
</dbReference>
<dbReference type="PIRSF" id="PIRSF016578">
    <property type="entry name" value="HsaA"/>
    <property type="match status" value="1"/>
</dbReference>
<dbReference type="GO" id="GO:0033539">
    <property type="term" value="P:fatty acid beta-oxidation using acyl-CoA dehydrogenase"/>
    <property type="evidence" value="ECO:0007669"/>
    <property type="project" value="TreeGrafter"/>
</dbReference>
<organism evidence="5 6">
    <name type="scientific">Paragemmobacter kunshanensis</name>
    <dbReference type="NCBI Taxonomy" id="2583234"/>
    <lineage>
        <taxon>Bacteria</taxon>
        <taxon>Pseudomonadati</taxon>
        <taxon>Pseudomonadota</taxon>
        <taxon>Alphaproteobacteria</taxon>
        <taxon>Rhodobacterales</taxon>
        <taxon>Paracoccaceae</taxon>
        <taxon>Paragemmobacter</taxon>
    </lineage>
</organism>
<evidence type="ECO:0000313" key="6">
    <source>
        <dbReference type="Proteomes" id="UP000474758"/>
    </source>
</evidence>
<comment type="caution">
    <text evidence="5">The sequence shown here is derived from an EMBL/GenBank/DDBJ whole genome shotgun (WGS) entry which is preliminary data.</text>
</comment>
<dbReference type="Proteomes" id="UP000474758">
    <property type="component" value="Unassembled WGS sequence"/>
</dbReference>
<dbReference type="RefSeq" id="WP_165054591.1">
    <property type="nucleotide sequence ID" value="NZ_JAALFE010000062.1"/>
</dbReference>
<dbReference type="InterPro" id="IPR009100">
    <property type="entry name" value="AcylCoA_DH/oxidase_NM_dom_sf"/>
</dbReference>
<dbReference type="InterPro" id="IPR046373">
    <property type="entry name" value="Acyl-CoA_Oxase/DH_mid-dom_sf"/>
</dbReference>
<dbReference type="SUPFAM" id="SSF47203">
    <property type="entry name" value="Acyl-CoA dehydrogenase C-terminal domain-like"/>
    <property type="match status" value="1"/>
</dbReference>
<evidence type="ECO:0000259" key="3">
    <source>
        <dbReference type="Pfam" id="PF02771"/>
    </source>
</evidence>
<evidence type="ECO:0000256" key="1">
    <source>
        <dbReference type="ARBA" id="ARBA00023002"/>
    </source>
</evidence>
<dbReference type="Pfam" id="PF08028">
    <property type="entry name" value="Acyl-CoA_dh_2"/>
    <property type="match status" value="1"/>
</dbReference>
<evidence type="ECO:0000313" key="5">
    <source>
        <dbReference type="EMBL" id="NGQ93453.1"/>
    </source>
</evidence>
<dbReference type="GO" id="GO:0016712">
    <property type="term" value="F:oxidoreductase activity, acting on paired donors, with incorporation or reduction of molecular oxygen, reduced flavin or flavoprotein as one donor, and incorporation of one atom of oxygen"/>
    <property type="evidence" value="ECO:0007669"/>
    <property type="project" value="TreeGrafter"/>
</dbReference>
<dbReference type="AlphaFoldDB" id="A0A6M1UB48"/>
<dbReference type="EMBL" id="JAALFE010000062">
    <property type="protein sequence ID" value="NGQ93453.1"/>
    <property type="molecule type" value="Genomic_DNA"/>
</dbReference>
<proteinExistence type="inferred from homology"/>
<name>A0A6M1UB48_9RHOB</name>
<dbReference type="Gene3D" id="1.10.540.10">
    <property type="entry name" value="Acyl-CoA dehydrogenase/oxidase, N-terminal domain"/>
    <property type="match status" value="1"/>
</dbReference>
<feature type="domain" description="Acyl-CoA dehydrogenase/oxidase N-terminal" evidence="3">
    <location>
        <begin position="38"/>
        <end position="126"/>
    </location>
</feature>
<dbReference type="Gene3D" id="1.20.140.10">
    <property type="entry name" value="Butyryl-CoA Dehydrogenase, subunit A, domain 3"/>
    <property type="match status" value="1"/>
</dbReference>
<dbReference type="SUPFAM" id="SSF56645">
    <property type="entry name" value="Acyl-CoA dehydrogenase NM domain-like"/>
    <property type="match status" value="1"/>
</dbReference>
<protein>
    <submittedName>
        <fullName evidence="5">Monooxygenase</fullName>
    </submittedName>
</protein>
<feature type="domain" description="Acyl-CoA dehydrogenase C-terminal" evidence="4">
    <location>
        <begin position="244"/>
        <end position="381"/>
    </location>
</feature>
<accession>A0A6M1UB48</accession>
<dbReference type="InterPro" id="IPR013107">
    <property type="entry name" value="Acyl-CoA_DH_C"/>
</dbReference>
<keyword evidence="5" id="KW-0503">Monooxygenase</keyword>
<gene>
    <name evidence="5" type="ORF">G5V65_21510</name>
</gene>
<dbReference type="InterPro" id="IPR050741">
    <property type="entry name" value="Acyl-CoA_dehydrogenase"/>
</dbReference>
<dbReference type="GO" id="GO:0050660">
    <property type="term" value="F:flavin adenine dinucleotide binding"/>
    <property type="evidence" value="ECO:0007669"/>
    <property type="project" value="InterPro"/>
</dbReference>
<keyword evidence="6" id="KW-1185">Reference proteome</keyword>
<evidence type="ECO:0000256" key="2">
    <source>
        <dbReference type="ARBA" id="ARBA00049661"/>
    </source>
</evidence>
<comment type="similarity">
    <text evidence="2">Belongs to the HpaH/HsaA monooxygenase family.</text>
</comment>
<evidence type="ECO:0000259" key="4">
    <source>
        <dbReference type="Pfam" id="PF08028"/>
    </source>
</evidence>
<dbReference type="InterPro" id="IPR036250">
    <property type="entry name" value="AcylCo_DH-like_C"/>
</dbReference>
<dbReference type="Pfam" id="PF02771">
    <property type="entry name" value="Acyl-CoA_dh_N"/>
    <property type="match status" value="1"/>
</dbReference>
<dbReference type="InterPro" id="IPR013786">
    <property type="entry name" value="AcylCoA_DH/ox_N"/>
</dbReference>
<dbReference type="GO" id="GO:0003995">
    <property type="term" value="F:acyl-CoA dehydrogenase activity"/>
    <property type="evidence" value="ECO:0007669"/>
    <property type="project" value="TreeGrafter"/>
</dbReference>
<dbReference type="GO" id="GO:0005737">
    <property type="term" value="C:cytoplasm"/>
    <property type="evidence" value="ECO:0007669"/>
    <property type="project" value="TreeGrafter"/>
</dbReference>
<dbReference type="InterPro" id="IPR037069">
    <property type="entry name" value="AcylCoA_DH/ox_N_sf"/>
</dbReference>
<dbReference type="PANTHER" id="PTHR48083:SF19">
    <property type="entry name" value="FLAVIN-DEPENDENT MONOOXYGENASE, OXYGENASE SUBUNIT HSAA"/>
    <property type="match status" value="1"/>
</dbReference>
<keyword evidence="1" id="KW-0560">Oxidoreductase</keyword>
<dbReference type="PANTHER" id="PTHR48083">
    <property type="entry name" value="MEDIUM-CHAIN SPECIFIC ACYL-COA DEHYDROGENASE, MITOCHONDRIAL-RELATED"/>
    <property type="match status" value="1"/>
</dbReference>